<feature type="chain" id="PRO_5030774299" evidence="8">
    <location>
        <begin position="23"/>
        <end position="1006"/>
    </location>
</feature>
<dbReference type="RefSeq" id="WP_184162874.1">
    <property type="nucleotide sequence ID" value="NZ_JACHLD010000004.1"/>
</dbReference>
<dbReference type="Pfam" id="PF13715">
    <property type="entry name" value="CarbopepD_reg_2"/>
    <property type="match status" value="1"/>
</dbReference>
<proteinExistence type="inferred from homology"/>
<keyword evidence="3 7" id="KW-1134">Transmembrane beta strand</keyword>
<evidence type="ECO:0000256" key="4">
    <source>
        <dbReference type="ARBA" id="ARBA00022692"/>
    </source>
</evidence>
<keyword evidence="11" id="KW-1185">Reference proteome</keyword>
<dbReference type="InterPro" id="IPR008969">
    <property type="entry name" value="CarboxyPept-like_regulatory"/>
</dbReference>
<dbReference type="SUPFAM" id="SSF56935">
    <property type="entry name" value="Porins"/>
    <property type="match status" value="1"/>
</dbReference>
<dbReference type="InterPro" id="IPR036942">
    <property type="entry name" value="Beta-barrel_TonB_sf"/>
</dbReference>
<dbReference type="AlphaFoldDB" id="A0A7W7IXZ2"/>
<organism evidence="10 11">
    <name type="scientific">Flavobacterium nitrogenifigens</name>
    <dbReference type="NCBI Taxonomy" id="1617283"/>
    <lineage>
        <taxon>Bacteria</taxon>
        <taxon>Pseudomonadati</taxon>
        <taxon>Bacteroidota</taxon>
        <taxon>Flavobacteriia</taxon>
        <taxon>Flavobacteriales</taxon>
        <taxon>Flavobacteriaceae</taxon>
        <taxon>Flavobacterium</taxon>
    </lineage>
</organism>
<feature type="signal peptide" evidence="8">
    <location>
        <begin position="1"/>
        <end position="22"/>
    </location>
</feature>
<evidence type="ECO:0000313" key="10">
    <source>
        <dbReference type="EMBL" id="MBB4802679.1"/>
    </source>
</evidence>
<dbReference type="Proteomes" id="UP000561681">
    <property type="component" value="Unassembled WGS sequence"/>
</dbReference>
<evidence type="ECO:0000256" key="1">
    <source>
        <dbReference type="ARBA" id="ARBA00004571"/>
    </source>
</evidence>
<evidence type="ECO:0000259" key="9">
    <source>
        <dbReference type="Pfam" id="PF07715"/>
    </source>
</evidence>
<dbReference type="EMBL" id="JACHLD010000004">
    <property type="protein sequence ID" value="MBB4802679.1"/>
    <property type="molecule type" value="Genomic_DNA"/>
</dbReference>
<dbReference type="InterPro" id="IPR023997">
    <property type="entry name" value="TonB-dep_OMP_SusC/RagA_CS"/>
</dbReference>
<keyword evidence="2 7" id="KW-0813">Transport</keyword>
<dbReference type="NCBIfam" id="TIGR04056">
    <property type="entry name" value="OMP_RagA_SusC"/>
    <property type="match status" value="1"/>
</dbReference>
<dbReference type="InterPro" id="IPR037066">
    <property type="entry name" value="Plug_dom_sf"/>
</dbReference>
<dbReference type="Gene3D" id="2.170.130.10">
    <property type="entry name" value="TonB-dependent receptor, plug domain"/>
    <property type="match status" value="1"/>
</dbReference>
<evidence type="ECO:0000256" key="7">
    <source>
        <dbReference type="PROSITE-ProRule" id="PRU01360"/>
    </source>
</evidence>
<evidence type="ECO:0000256" key="2">
    <source>
        <dbReference type="ARBA" id="ARBA00022448"/>
    </source>
</evidence>
<comment type="subcellular location">
    <subcellularLocation>
        <location evidence="1 7">Cell outer membrane</location>
        <topology evidence="1 7">Multi-pass membrane protein</topology>
    </subcellularLocation>
</comment>
<evidence type="ECO:0000256" key="6">
    <source>
        <dbReference type="ARBA" id="ARBA00023237"/>
    </source>
</evidence>
<accession>A0A7W7IXZ2</accession>
<sequence>MKNYLFKMVLSVFLLITANTFSQNVSGIVTSNTGPLPGVDLKVKGSNVGTTTDFDGKFSIALTSETATLIVSYLGYETKEIAVKKNQSVTITLIESLNTLDQVVVVGYGQTQNKRAVSTAVGVVNAAQISELAVSRPEAALQGTTPGVTVVQTSGSPGAPLTVRLRGAASVGASAPLYLVDGQQVPNLNFLNPDDIKSMNVLKDAASSAIYGARGGNGVILVETKTGRRNAGKPSITIDTYTGFQSLGNKPDLMDKNAYVSYLNDFRTKNPGNGNPLTADEIAKLPNTDWYGELFETTPVSSLSTSISGGGENYSYNISGGLFDQKGMVGGNEGKSQYTRKNVKLNFETDITSKFNINVGLNLVDVERDYLFENQSGTGISIMNFVNSIPAIYPAFASGDRSIPFGMGNQQGVVVNGVSLPTVGAVANPFLALIITNNKSVSDITSANIKGTWKVTNDFKITGTYFHYKDNTFDKQFTPTFDFSDQGYVNTNATLRETLYSNKMTQFDGNGSYKFSNLGNHNLDVLAGMSVYQTTFETSSRNGVGFFTNDFASTNFATIRNPSGITSAVPYAFDTALVGYYGKVNYDYAHKYLLSGTLRADSSSNFGSNNRTGVFPSVSGGWVVSEESFLNDSKFINLLKLRASWGINGSDNINPFQYSAVLNSGSGTNFGGENVSGLTPAFLPNPDVKWEEVAQTNFGLDINAFNNSFGITFDYYIKKTSDMLIPIGVPLFSGYPAPATNIADMENKGFELLLSYRKKYENGFSWDIAANLAQNKNKVTSLGNNGQPLTGGIGTFVFNDPITLTTVGHSIAGFYGYQVESIDADGNLIYKDNDGVPGITTADKTYIGSALPDFTYGVNLGAAYKNFDFNAFLYGSEGNDIYDATIRTDAGYSNRKDSYSSNGLKNSLGFGLTDSQVSDFYVKDGSFLKLKTVTLGYSLPSSLVDKLKIDKFRIYVTGQNLWVSTKYDGTDPEIGESGANNSLDMGIDRGFYPQARTILMGVQAKF</sequence>
<comment type="similarity">
    <text evidence="7">Belongs to the TonB-dependent receptor family.</text>
</comment>
<dbReference type="InterPro" id="IPR039426">
    <property type="entry name" value="TonB-dep_rcpt-like"/>
</dbReference>
<dbReference type="Gene3D" id="2.40.170.20">
    <property type="entry name" value="TonB-dependent receptor, beta-barrel domain"/>
    <property type="match status" value="1"/>
</dbReference>
<evidence type="ECO:0000256" key="8">
    <source>
        <dbReference type="SAM" id="SignalP"/>
    </source>
</evidence>
<keyword evidence="5 7" id="KW-0472">Membrane</keyword>
<feature type="domain" description="TonB-dependent receptor plug" evidence="9">
    <location>
        <begin position="114"/>
        <end position="219"/>
    </location>
</feature>
<gene>
    <name evidence="10" type="ORF">HNP37_002754</name>
</gene>
<dbReference type="PROSITE" id="PS52016">
    <property type="entry name" value="TONB_DEPENDENT_REC_3"/>
    <property type="match status" value="1"/>
</dbReference>
<dbReference type="InterPro" id="IPR012910">
    <property type="entry name" value="Plug_dom"/>
</dbReference>
<evidence type="ECO:0000256" key="5">
    <source>
        <dbReference type="ARBA" id="ARBA00023136"/>
    </source>
</evidence>
<protein>
    <submittedName>
        <fullName evidence="10">TonB-linked SusC/RagA family outer membrane protein</fullName>
    </submittedName>
</protein>
<dbReference type="GO" id="GO:0009279">
    <property type="term" value="C:cell outer membrane"/>
    <property type="evidence" value="ECO:0007669"/>
    <property type="project" value="UniProtKB-SubCell"/>
</dbReference>
<keyword evidence="4 7" id="KW-0812">Transmembrane</keyword>
<evidence type="ECO:0000313" key="11">
    <source>
        <dbReference type="Proteomes" id="UP000561681"/>
    </source>
</evidence>
<keyword evidence="8" id="KW-0732">Signal</keyword>
<dbReference type="NCBIfam" id="TIGR04057">
    <property type="entry name" value="SusC_RagA_signa"/>
    <property type="match status" value="1"/>
</dbReference>
<dbReference type="SUPFAM" id="SSF49464">
    <property type="entry name" value="Carboxypeptidase regulatory domain-like"/>
    <property type="match status" value="1"/>
</dbReference>
<dbReference type="Pfam" id="PF07715">
    <property type="entry name" value="Plug"/>
    <property type="match status" value="1"/>
</dbReference>
<dbReference type="InterPro" id="IPR023996">
    <property type="entry name" value="TonB-dep_OMP_SusC/RagA"/>
</dbReference>
<comment type="caution">
    <text evidence="10">The sequence shown here is derived from an EMBL/GenBank/DDBJ whole genome shotgun (WGS) entry which is preliminary data.</text>
</comment>
<name>A0A7W7IXZ2_9FLAO</name>
<dbReference type="Gene3D" id="2.60.40.1120">
    <property type="entry name" value="Carboxypeptidase-like, regulatory domain"/>
    <property type="match status" value="1"/>
</dbReference>
<keyword evidence="6 7" id="KW-0998">Cell outer membrane</keyword>
<reference evidence="10 11" key="1">
    <citation type="submission" date="2020-08" db="EMBL/GenBank/DDBJ databases">
        <title>Functional genomics of gut bacteria from endangered species of beetles.</title>
        <authorList>
            <person name="Carlos-Shanley C."/>
        </authorList>
    </citation>
    <scope>NUCLEOTIDE SEQUENCE [LARGE SCALE GENOMIC DNA]</scope>
    <source>
        <strain evidence="10 11">S00142</strain>
    </source>
</reference>
<evidence type="ECO:0000256" key="3">
    <source>
        <dbReference type="ARBA" id="ARBA00022452"/>
    </source>
</evidence>